<dbReference type="SMART" id="SM00320">
    <property type="entry name" value="WD40"/>
    <property type="match status" value="12"/>
</dbReference>
<dbReference type="Pfam" id="PF00400">
    <property type="entry name" value="WD40"/>
    <property type="match status" value="12"/>
</dbReference>
<dbReference type="PRINTS" id="PR00320">
    <property type="entry name" value="GPROTEINBRPT"/>
</dbReference>
<dbReference type="PROSITE" id="PS50294">
    <property type="entry name" value="WD_REPEATS_REGION"/>
    <property type="match status" value="12"/>
</dbReference>
<dbReference type="CDD" id="cd00200">
    <property type="entry name" value="WD40"/>
    <property type="match status" value="2"/>
</dbReference>
<dbReference type="InterPro" id="IPR036322">
    <property type="entry name" value="WD40_repeat_dom_sf"/>
</dbReference>
<evidence type="ECO:0000313" key="6">
    <source>
        <dbReference type="Proteomes" id="UP000504638"/>
    </source>
</evidence>
<name>A0A6G1FYK3_9PEZI</name>
<dbReference type="InterPro" id="IPR001680">
    <property type="entry name" value="WD40_rpt"/>
</dbReference>
<dbReference type="Proteomes" id="UP000504638">
    <property type="component" value="Unplaced"/>
</dbReference>
<dbReference type="InterPro" id="IPR027417">
    <property type="entry name" value="P-loop_NTPase"/>
</dbReference>
<dbReference type="SUPFAM" id="SSF52540">
    <property type="entry name" value="P-loop containing nucleoside triphosphate hydrolases"/>
    <property type="match status" value="1"/>
</dbReference>
<dbReference type="SUPFAM" id="SSF50969">
    <property type="entry name" value="YVTN repeat-like/Quinoprotein amine dehydrogenase"/>
    <property type="match status" value="1"/>
</dbReference>
<accession>A0A6G1FYK3</accession>
<dbReference type="EMBL" id="ML975164">
    <property type="protein sequence ID" value="KAF1810848.1"/>
    <property type="molecule type" value="Genomic_DNA"/>
</dbReference>
<dbReference type="InterPro" id="IPR010730">
    <property type="entry name" value="HET"/>
</dbReference>
<dbReference type="PANTHER" id="PTHR19879:SF9">
    <property type="entry name" value="TRANSCRIPTION INITIATION FACTOR TFIID SUBUNIT 5"/>
    <property type="match status" value="1"/>
</dbReference>
<feature type="repeat" description="WD" evidence="3">
    <location>
        <begin position="1245"/>
        <end position="1286"/>
    </location>
</feature>
<reference evidence="7" key="2">
    <citation type="submission" date="2020-04" db="EMBL/GenBank/DDBJ databases">
        <authorList>
            <consortium name="NCBI Genome Project"/>
        </authorList>
    </citation>
    <scope>NUCLEOTIDE SEQUENCE</scope>
    <source>
        <strain evidence="7">CBS 781.70</strain>
    </source>
</reference>
<dbReference type="GO" id="GO:0035097">
    <property type="term" value="C:histone methyltransferase complex"/>
    <property type="evidence" value="ECO:0007669"/>
    <property type="project" value="UniProtKB-ARBA"/>
</dbReference>
<evidence type="ECO:0000259" key="4">
    <source>
        <dbReference type="PROSITE" id="PS50837"/>
    </source>
</evidence>
<dbReference type="InterPro" id="IPR019775">
    <property type="entry name" value="WD40_repeat_CS"/>
</dbReference>
<feature type="repeat" description="WD" evidence="3">
    <location>
        <begin position="1287"/>
        <end position="1328"/>
    </location>
</feature>
<dbReference type="OrthoDB" id="538223at2759"/>
<dbReference type="InterPro" id="IPR020472">
    <property type="entry name" value="WD40_PAC1"/>
</dbReference>
<dbReference type="PANTHER" id="PTHR19879">
    <property type="entry name" value="TRANSCRIPTION INITIATION FACTOR TFIID"/>
    <property type="match status" value="1"/>
</dbReference>
<evidence type="ECO:0000313" key="5">
    <source>
        <dbReference type="EMBL" id="KAF1810848.1"/>
    </source>
</evidence>
<dbReference type="SUPFAM" id="SSF50978">
    <property type="entry name" value="WD40 repeat-like"/>
    <property type="match status" value="2"/>
</dbReference>
<feature type="repeat" description="WD" evidence="3">
    <location>
        <begin position="993"/>
        <end position="1034"/>
    </location>
</feature>
<dbReference type="PROSITE" id="PS00678">
    <property type="entry name" value="WD_REPEATS_1"/>
    <property type="match status" value="8"/>
</dbReference>
<dbReference type="InterPro" id="IPR054471">
    <property type="entry name" value="GPIID_WHD"/>
</dbReference>
<dbReference type="Gene3D" id="2.130.10.10">
    <property type="entry name" value="YVTN repeat-like/Quinoprotein amine dehydrogenase"/>
    <property type="match status" value="6"/>
</dbReference>
<keyword evidence="1 3" id="KW-0853">WD repeat</keyword>
<proteinExistence type="predicted"/>
<feature type="repeat" description="WD" evidence="3">
    <location>
        <begin position="951"/>
        <end position="992"/>
    </location>
</feature>
<reference evidence="7" key="3">
    <citation type="submission" date="2025-04" db="UniProtKB">
        <authorList>
            <consortium name="RefSeq"/>
        </authorList>
    </citation>
    <scope>IDENTIFICATION</scope>
    <source>
        <strain evidence="7">CBS 781.70</strain>
    </source>
</reference>
<feature type="domain" description="NACHT" evidence="4">
    <location>
        <begin position="296"/>
        <end position="517"/>
    </location>
</feature>
<gene>
    <name evidence="5 7" type="ORF">P152DRAFT_85703</name>
</gene>
<evidence type="ECO:0000256" key="2">
    <source>
        <dbReference type="ARBA" id="ARBA00022737"/>
    </source>
</evidence>
<dbReference type="PROSITE" id="PS50837">
    <property type="entry name" value="NACHT"/>
    <property type="match status" value="1"/>
</dbReference>
<dbReference type="FunFam" id="3.40.50.300:FF:001638">
    <property type="entry name" value="NACHT and WD40 domain protein"/>
    <property type="match status" value="1"/>
</dbReference>
<feature type="repeat" description="WD" evidence="3">
    <location>
        <begin position="1119"/>
        <end position="1160"/>
    </location>
</feature>
<dbReference type="InterPro" id="IPR056884">
    <property type="entry name" value="NPHP3-like_N"/>
</dbReference>
<dbReference type="InterPro" id="IPR015943">
    <property type="entry name" value="WD40/YVTN_repeat-like_dom_sf"/>
</dbReference>
<keyword evidence="2" id="KW-0677">Repeat</keyword>
<feature type="repeat" description="WD" evidence="3">
    <location>
        <begin position="909"/>
        <end position="950"/>
    </location>
</feature>
<dbReference type="PROSITE" id="PS50082">
    <property type="entry name" value="WD_REPEATS_2"/>
    <property type="match status" value="12"/>
</dbReference>
<dbReference type="GeneID" id="54423856"/>
<feature type="repeat" description="WD" evidence="3">
    <location>
        <begin position="1035"/>
        <end position="1076"/>
    </location>
</feature>
<reference evidence="5 7" key="1">
    <citation type="submission" date="2020-01" db="EMBL/GenBank/DDBJ databases">
        <authorList>
            <consortium name="DOE Joint Genome Institute"/>
            <person name="Haridas S."/>
            <person name="Albert R."/>
            <person name="Binder M."/>
            <person name="Bloem J."/>
            <person name="Labutti K."/>
            <person name="Salamov A."/>
            <person name="Andreopoulos B."/>
            <person name="Baker S.E."/>
            <person name="Barry K."/>
            <person name="Bills G."/>
            <person name="Bluhm B.H."/>
            <person name="Cannon C."/>
            <person name="Castanera R."/>
            <person name="Culley D.E."/>
            <person name="Daum C."/>
            <person name="Ezra D."/>
            <person name="Gonzalez J.B."/>
            <person name="Henrissat B."/>
            <person name="Kuo A."/>
            <person name="Liang C."/>
            <person name="Lipzen A."/>
            <person name="Lutzoni F."/>
            <person name="Magnuson J."/>
            <person name="Mondo S."/>
            <person name="Nolan M."/>
            <person name="Ohm R."/>
            <person name="Pangilinan J."/>
            <person name="Park H.-J."/>
            <person name="Ramirez L."/>
            <person name="Alfaro M."/>
            <person name="Sun H."/>
            <person name="Tritt A."/>
            <person name="Yoshinaga Y."/>
            <person name="Zwiers L.-H."/>
            <person name="Turgeon B.G."/>
            <person name="Goodwin S.B."/>
            <person name="Spatafora J.W."/>
            <person name="Crous P.W."/>
            <person name="Grigoriev I.V."/>
        </authorList>
    </citation>
    <scope>NUCLEOTIDE SEQUENCE</scope>
    <source>
        <strain evidence="5 7">CBS 781.70</strain>
    </source>
</reference>
<evidence type="ECO:0000256" key="1">
    <source>
        <dbReference type="ARBA" id="ARBA00022574"/>
    </source>
</evidence>
<evidence type="ECO:0000313" key="7">
    <source>
        <dbReference type="RefSeq" id="XP_033532479.1"/>
    </source>
</evidence>
<feature type="repeat" description="WD" evidence="3">
    <location>
        <begin position="825"/>
        <end position="866"/>
    </location>
</feature>
<keyword evidence="6" id="KW-1185">Reference proteome</keyword>
<dbReference type="Pfam" id="PF24883">
    <property type="entry name" value="NPHP3_N"/>
    <property type="match status" value="1"/>
</dbReference>
<dbReference type="Gene3D" id="3.40.50.300">
    <property type="entry name" value="P-loop containing nucleotide triphosphate hydrolases"/>
    <property type="match status" value="1"/>
</dbReference>
<feature type="repeat" description="WD" evidence="3">
    <location>
        <begin position="1161"/>
        <end position="1202"/>
    </location>
</feature>
<protein>
    <submittedName>
        <fullName evidence="5 7">Beta transducin-like protein HET-D2Y</fullName>
    </submittedName>
</protein>
<dbReference type="Pfam" id="PF06985">
    <property type="entry name" value="HET"/>
    <property type="match status" value="1"/>
</dbReference>
<sequence length="1464" mass="162294">MRLLQREKSRVRLTKDLVGDDPIPPYAILSHTWGADTEEVTFEDVTNGTGEKKLGYEKIRFCRDQTRQDGLQYFWIDTCCIDKTNHGELSRAINSMFQWYRKATRCYVYLSDVSTRKRKLCEDSRDSWEPDFRKSRWFTRGWTLQELLVPASIEFFSREGKRLGDGNSLKQQTYEITGIPQSALQGGPLSQFSVEERFSWIQSRQTKLKEDRAYSLLGIFGVYISPRYGEGMKSAFKRLQEEIDKLEKCIQDLRLTDPRHDKKRIEATKGGLLEDSYRWILDNSDFQQWRNDQSSRLLWIKGDPGKGKTMLLCGIIDELNICIAKSDLLSYFFCQATDSRINNATAVLRGLIYLLIDQQPSLISHVREKYDHAGKTLFEDANAWVVLSEIFTNILHDRSLTTTYLVVDALDECVEGLPKLLDFIVQMSSTSPRIKWIISSRNWPSIEENLDAATQKVRLCLELNEKSVAAAITTFIQFKVDMLAERKRYSDDTRDDVHHYLSLNAKGTFLWVALVCQELANASEWEAEEMALAFPPGLDLLYKRMLDQIYSSRYAKLCKSILAIVLTVRRPITLDELVCFVNMLNRVAGKYEALSEIIGLCGSFLNIREHTIYLVHQSAKDFLAHKQRNEIHPSGIEDTHRTIFSQSLQVMSKTLRRDVYGLGAPGLPIDQVKQPDPDPLSSVRYSSIYWIDHLLDCAPTKNATNDLQDGGSINIFLRQRYLYWLEALSLCRSMSEGVVSMAKLEDLIQRNADESGLLKLVKDARRFIMSHKLAIETSPLQAYASALLFSPARSLIRGLFKHEEPNGITIQPAISDEWSACLQTLEGHSDRVISVVFSRDSTRLASASYDKTVKIWDPSSGACLQTLKGHSGWVGSVVFSSDSTRLASASRDTTVKIWDANSGACLQTLKGHSDSVSSVVFLRDSSRIASASSDKTVKIWDASSGACLQTLEGHSDRVSSVTFSCNSTALASASEDKTVNIWDPSSGACLQTLEGHSGRISEVAFSRDSTRLASASFDKSVKIWDASSGVCLQTLKGHSNRVSSVAFSCNSTALASASYDKTVKIWDPSSGACLQTLKGHSGPVYSVVFSRDSTRLASASYDETVKIWDPSSGACLQTLEGHSDWVRSVAFSLDSTRLASASDDETVKIWDASSGACLQTLEGHGERVMSVVVSRDSTRLASASDDKTVKIWDASSGVCLQTLKGHSNGVSSVAFSCNSTALASASYDKTVKIWDASSGACLQTFEGHSELVRSVAFSLDSTRLASASDDETVKIWDISSGVCLQTLKGHIGWVMSVVFSSDSTRLASASMDTTVKIWDANSGACLQTLEVEKSLHNVLFDATSSLLQTDIGTIAIDPSSASFTNAIETHPQGLQYKGVGLSSTGVWITYDSENILWLPSEYRPSCSSVSAKTVGIGVGSGKNYFFRIQVLGPTVVASSPRRWSAGEPSTLVIPRDGCTATLYR</sequence>
<dbReference type="FunFam" id="2.130.10.10:FF:000228">
    <property type="entry name" value="COMPASS-like H3K4 histone methylase component WDR5A"/>
    <property type="match status" value="1"/>
</dbReference>
<feature type="repeat" description="WD" evidence="3">
    <location>
        <begin position="1077"/>
        <end position="1118"/>
    </location>
</feature>
<feature type="repeat" description="WD" evidence="3">
    <location>
        <begin position="867"/>
        <end position="908"/>
    </location>
</feature>
<dbReference type="InterPro" id="IPR007111">
    <property type="entry name" value="NACHT_NTPase"/>
</dbReference>
<evidence type="ECO:0000256" key="3">
    <source>
        <dbReference type="PROSITE-ProRule" id="PRU00221"/>
    </source>
</evidence>
<dbReference type="RefSeq" id="XP_033532479.1">
    <property type="nucleotide sequence ID" value="XM_033683286.1"/>
</dbReference>
<dbReference type="InterPro" id="IPR011044">
    <property type="entry name" value="Quino_amine_DH_bsu"/>
</dbReference>
<organism evidence="5">
    <name type="scientific">Eremomyces bilateralis CBS 781.70</name>
    <dbReference type="NCBI Taxonomy" id="1392243"/>
    <lineage>
        <taxon>Eukaryota</taxon>
        <taxon>Fungi</taxon>
        <taxon>Dikarya</taxon>
        <taxon>Ascomycota</taxon>
        <taxon>Pezizomycotina</taxon>
        <taxon>Dothideomycetes</taxon>
        <taxon>Dothideomycetes incertae sedis</taxon>
        <taxon>Eremomycetales</taxon>
        <taxon>Eremomycetaceae</taxon>
        <taxon>Eremomyces</taxon>
    </lineage>
</organism>
<feature type="repeat" description="WD" evidence="3">
    <location>
        <begin position="1203"/>
        <end position="1244"/>
    </location>
</feature>
<dbReference type="Pfam" id="PF22939">
    <property type="entry name" value="WHD_GPIID"/>
    <property type="match status" value="1"/>
</dbReference>